<dbReference type="SMART" id="SM00465">
    <property type="entry name" value="GIYc"/>
    <property type="match status" value="1"/>
</dbReference>
<accession>A0A074RJQ7</accession>
<dbReference type="Pfam" id="PF07460">
    <property type="entry name" value="NUMOD3"/>
    <property type="match status" value="1"/>
</dbReference>
<dbReference type="InterPro" id="IPR035901">
    <property type="entry name" value="GIY-YIG_endonuc_sf"/>
</dbReference>
<dbReference type="SMART" id="SM00496">
    <property type="entry name" value="IENR2"/>
    <property type="match status" value="2"/>
</dbReference>
<evidence type="ECO:0000256" key="2">
    <source>
        <dbReference type="SAM" id="Phobius"/>
    </source>
</evidence>
<dbReference type="SUPFAM" id="SSF82771">
    <property type="entry name" value="GIY-YIG endonuclease"/>
    <property type="match status" value="1"/>
</dbReference>
<dbReference type="InterPro" id="IPR000305">
    <property type="entry name" value="GIY-YIG_endonuc"/>
</dbReference>
<organism evidence="4 5">
    <name type="scientific">Rhizoctonia solani 123E</name>
    <dbReference type="NCBI Taxonomy" id="1423351"/>
    <lineage>
        <taxon>Eukaryota</taxon>
        <taxon>Fungi</taxon>
        <taxon>Dikarya</taxon>
        <taxon>Basidiomycota</taxon>
        <taxon>Agaricomycotina</taxon>
        <taxon>Agaricomycetes</taxon>
        <taxon>Cantharellales</taxon>
        <taxon>Ceratobasidiaceae</taxon>
        <taxon>Rhizoctonia</taxon>
    </lineage>
</organism>
<dbReference type="EMBL" id="AZST01001638">
    <property type="protein sequence ID" value="KEP45605.1"/>
    <property type="molecule type" value="Genomic_DNA"/>
</dbReference>
<dbReference type="STRING" id="1423351.A0A074RJQ7"/>
<geneLocation type="mitochondrion" evidence="4"/>
<keyword evidence="2" id="KW-0472">Membrane</keyword>
<evidence type="ECO:0000256" key="1">
    <source>
        <dbReference type="ARBA" id="ARBA00010045"/>
    </source>
</evidence>
<comment type="caution">
    <text evidence="4">The sequence shown here is derived from an EMBL/GenBank/DDBJ whole genome shotgun (WGS) entry which is preliminary data.</text>
</comment>
<dbReference type="GO" id="GO:0003677">
    <property type="term" value="F:DNA binding"/>
    <property type="evidence" value="ECO:0007669"/>
    <property type="project" value="InterPro"/>
</dbReference>
<keyword evidence="2" id="KW-0812">Transmembrane</keyword>
<dbReference type="SUPFAM" id="SSF64496">
    <property type="entry name" value="DNA-binding domain of intron-encoded endonucleases"/>
    <property type="match status" value="1"/>
</dbReference>
<name>A0A074RJQ7_9AGAM</name>
<evidence type="ECO:0000259" key="3">
    <source>
        <dbReference type="PROSITE" id="PS50164"/>
    </source>
</evidence>
<dbReference type="AlphaFoldDB" id="A0A074RJQ7"/>
<gene>
    <name evidence="4" type="ORF">V565_256190</name>
</gene>
<dbReference type="HOGENOM" id="CLU_053906_0_0_1"/>
<reference evidence="4 5" key="1">
    <citation type="submission" date="2013-12" db="EMBL/GenBank/DDBJ databases">
        <authorList>
            <person name="Cubeta M."/>
            <person name="Pakala S."/>
            <person name="Fedorova N."/>
            <person name="Thomas E."/>
            <person name="Dean R."/>
            <person name="Jabaji S."/>
            <person name="Neate S."/>
            <person name="Toda T."/>
            <person name="Tavantzis S."/>
            <person name="Vilgalys R."/>
            <person name="Bharathan N."/>
            <person name="Pakala S."/>
            <person name="Losada L.S."/>
            <person name="Zafar N."/>
            <person name="Nierman W."/>
        </authorList>
    </citation>
    <scope>NUCLEOTIDE SEQUENCE [LARGE SCALE GENOMIC DNA]</scope>
    <source>
        <strain evidence="4 5">123E</strain>
    </source>
</reference>
<protein>
    <submittedName>
        <fullName evidence="4">GIY-YIG endonuclease</fullName>
    </submittedName>
</protein>
<dbReference type="Proteomes" id="UP000027456">
    <property type="component" value="Unassembled WGS sequence"/>
</dbReference>
<dbReference type="Pfam" id="PF01541">
    <property type="entry name" value="GIY-YIG"/>
    <property type="match status" value="1"/>
</dbReference>
<keyword evidence="5" id="KW-1185">Reference proteome</keyword>
<dbReference type="OrthoDB" id="5276050at2759"/>
<dbReference type="Gene3D" id="3.40.1440.10">
    <property type="entry name" value="GIY-YIG endonuclease"/>
    <property type="match status" value="1"/>
</dbReference>
<evidence type="ECO:0000313" key="4">
    <source>
        <dbReference type="EMBL" id="KEP45605.1"/>
    </source>
</evidence>
<dbReference type="PROSITE" id="PS50164">
    <property type="entry name" value="GIY_YIG"/>
    <property type="match status" value="1"/>
</dbReference>
<keyword evidence="2" id="KW-1133">Transmembrane helix</keyword>
<comment type="similarity">
    <text evidence="1">To endonucleases of group I introns of fungi and phage.</text>
</comment>
<dbReference type="InterPro" id="IPR003611">
    <property type="entry name" value="NUMOD3"/>
</dbReference>
<feature type="transmembrane region" description="Helical" evidence="2">
    <location>
        <begin position="21"/>
        <end position="40"/>
    </location>
</feature>
<proteinExistence type="predicted"/>
<dbReference type="GO" id="GO:0004519">
    <property type="term" value="F:endonuclease activity"/>
    <property type="evidence" value="ECO:0007669"/>
    <property type="project" value="UniProtKB-KW"/>
</dbReference>
<keyword evidence="4" id="KW-0378">Hydrolase</keyword>
<evidence type="ECO:0000313" key="5">
    <source>
        <dbReference type="Proteomes" id="UP000027456"/>
    </source>
</evidence>
<keyword evidence="4" id="KW-0496">Mitochondrion</keyword>
<sequence>MQTSFFFINLAIELPSLRISSLLAFVLVGIGTFFANVMYIQSIGSDLTSFGDQFNNFLFTNSSIGLEDMSLLLLSLPPIKPSGVLSIDEIKSQAVKVFENPVRDRKEISSFLKGKSGVYLWYLESSGKYYVGSSVDLRYRFYDYFSESYFYKSGSSAIIANAIAKYGLDAFQFLILEFTEKSETLSREQFFIDTLEPEYNILKKAGSTLGFKPTGETKDKLSRAAMGRIHSLETRAKISESQKNNKNNPGLALSVKDLETNITIEYSNFTQAASELGFSRTTISMGFKQNNGTPFVVKGRYEITVKPS</sequence>
<dbReference type="NCBIfam" id="TIGR01453">
    <property type="entry name" value="grpIintron_endo"/>
    <property type="match status" value="1"/>
</dbReference>
<feature type="domain" description="GIY-YIG" evidence="3">
    <location>
        <begin position="114"/>
        <end position="201"/>
    </location>
</feature>
<keyword evidence="4" id="KW-0540">Nuclease</keyword>
<dbReference type="CDD" id="cd10445">
    <property type="entry name" value="GIY-YIG_bI1_like"/>
    <property type="match status" value="1"/>
</dbReference>
<keyword evidence="4" id="KW-0255">Endonuclease</keyword>
<dbReference type="InterPro" id="IPR006350">
    <property type="entry name" value="Intron_endoG1"/>
</dbReference>